<dbReference type="PROSITE" id="PS51750">
    <property type="entry name" value="BRO_N"/>
    <property type="match status" value="1"/>
</dbReference>
<dbReference type="SUPFAM" id="SSF53098">
    <property type="entry name" value="Ribonuclease H-like"/>
    <property type="match status" value="1"/>
</dbReference>
<dbReference type="PANTHER" id="PTHR36180">
    <property type="entry name" value="DNA-BINDING PROTEIN-RELATED-RELATED"/>
    <property type="match status" value="1"/>
</dbReference>
<evidence type="ECO:0000313" key="3">
    <source>
        <dbReference type="EMBL" id="QTR47508.1"/>
    </source>
</evidence>
<dbReference type="PANTHER" id="PTHR36180:SF2">
    <property type="entry name" value="BRO FAMILY PROTEIN"/>
    <property type="match status" value="1"/>
</dbReference>
<name>A0ABX7WYR6_9GAMM</name>
<dbReference type="Gene3D" id="3.30.420.10">
    <property type="entry name" value="Ribonuclease H-like superfamily/Ribonuclease H"/>
    <property type="match status" value="1"/>
</dbReference>
<reference evidence="3 4" key="1">
    <citation type="submission" date="2021-04" db="EMBL/GenBank/DDBJ databases">
        <title>Genomics, taxonomy and metabolism of representatives of sulfur bacteria of the genus Thiothrix: Thiothrix fructosivorans QT, Thiothrix unzii A1T and three new species, Thiothrix subterranea sp. nov., Thiothrix litoralis sp. nov. and 'Candidatus Thiothrix anitrata' sp. nov.</title>
        <authorList>
            <person name="Ravin N.V."/>
            <person name="Smolyakov D."/>
            <person name="Rudenko T.S."/>
            <person name="Mardanov A.V."/>
            <person name="Beletsky A.V."/>
            <person name="Markov N.D."/>
            <person name="Fomenkov A.I."/>
            <person name="Roberts R.J."/>
            <person name="Karnachuk O.V."/>
            <person name="Novikov A."/>
            <person name="Grabovich M.Y."/>
        </authorList>
    </citation>
    <scope>NUCLEOTIDE SEQUENCE [LARGE SCALE GENOMIC DNA]</scope>
    <source>
        <strain evidence="3 4">AS</strain>
    </source>
</reference>
<dbReference type="SMART" id="SM01040">
    <property type="entry name" value="Bro-N"/>
    <property type="match status" value="1"/>
</dbReference>
<dbReference type="InterPro" id="IPR047656">
    <property type="entry name" value="IS481-like_transpos"/>
</dbReference>
<evidence type="ECO:0000259" key="2">
    <source>
        <dbReference type="PROSITE" id="PS51750"/>
    </source>
</evidence>
<feature type="domain" description="Bro-N" evidence="2">
    <location>
        <begin position="347"/>
        <end position="454"/>
    </location>
</feature>
<dbReference type="InterPro" id="IPR012337">
    <property type="entry name" value="RNaseH-like_sf"/>
</dbReference>
<gene>
    <name evidence="3" type="ORF">J9253_06115</name>
</gene>
<dbReference type="PROSITE" id="PS50994">
    <property type="entry name" value="INTEGRASE"/>
    <property type="match status" value="1"/>
</dbReference>
<dbReference type="Proteomes" id="UP000672039">
    <property type="component" value="Chromosome"/>
</dbReference>
<dbReference type="NCBIfam" id="NF033577">
    <property type="entry name" value="transpos_IS481"/>
    <property type="match status" value="1"/>
</dbReference>
<dbReference type="InterPro" id="IPR036397">
    <property type="entry name" value="RNaseH_sf"/>
</dbReference>
<evidence type="ECO:0000313" key="4">
    <source>
        <dbReference type="Proteomes" id="UP000672039"/>
    </source>
</evidence>
<organism evidence="3 4">
    <name type="scientific">Thiothrix litoralis</name>
    <dbReference type="NCBI Taxonomy" id="2891210"/>
    <lineage>
        <taxon>Bacteria</taxon>
        <taxon>Pseudomonadati</taxon>
        <taxon>Pseudomonadota</taxon>
        <taxon>Gammaproteobacteria</taxon>
        <taxon>Thiotrichales</taxon>
        <taxon>Thiotrichaceae</taxon>
        <taxon>Thiothrix</taxon>
    </lineage>
</organism>
<accession>A0ABX7WYR6</accession>
<dbReference type="Pfam" id="PF13683">
    <property type="entry name" value="rve_3"/>
    <property type="match status" value="1"/>
</dbReference>
<protein>
    <submittedName>
        <fullName evidence="3">IS481 family transposase</fullName>
    </submittedName>
</protein>
<dbReference type="EMBL" id="CP072801">
    <property type="protein sequence ID" value="QTR47508.1"/>
    <property type="molecule type" value="Genomic_DNA"/>
</dbReference>
<feature type="domain" description="Integrase catalytic" evidence="1">
    <location>
        <begin position="131"/>
        <end position="305"/>
    </location>
</feature>
<sequence>MKLHPEARTTPKLRSEIKASPLTQAELAKQYNVSRLTIRKWQNREEMTDKSHRPDTLHTTLTEVQEWLVVELRKTLLLSLDDLTHITKEYINAAASRSGIDRCLRRHGIANLAVMKRELYGEEPPPKKVFKDYEPGYIHIDIKYLPKMPDEKEHQYLYVAIDRASRMVCLAIYPDKAAASTADFLGKVEQRFPIKVQYVLTDNGKEFTDRFTRKGERDPTGKHKFDKACERIKAEHRLTKPRHPQTNGMVERFNGRISDLLQTTRFASSNELADAIKHYERLYNHCIPQKALGYKTPIQALKEWQKKKPDLFKKKVYDLSGLDNLHLMAMQDNININITVNQPTAPAVAVAPNAYNFGGNAIRIITINGDPWFAVADVCDVLGYTNSRKALADHCRADGVTKRDTIDSMGRTQSLTYITEGNLYRLIIKSRKPEAEKFESWVCDEVLPSIRKTGSYTAASKPAVEYITATQMNHLACLVGAMQENFHYRNAASHAAYASLRKAFNVEDSIKNLPASQFNNALALITDMGKLAFAFRSAVMEAEKRFFREVIRNGNGFDSRRLEAELYAEVAKLTANRQQSLMWSAAA</sequence>
<keyword evidence="4" id="KW-1185">Reference proteome</keyword>
<evidence type="ECO:0000259" key="1">
    <source>
        <dbReference type="PROSITE" id="PS50994"/>
    </source>
</evidence>
<dbReference type="Pfam" id="PF02498">
    <property type="entry name" value="Bro-N"/>
    <property type="match status" value="1"/>
</dbReference>
<proteinExistence type="predicted"/>
<dbReference type="InterPro" id="IPR003497">
    <property type="entry name" value="BRO_N_domain"/>
</dbReference>
<dbReference type="InterPro" id="IPR001584">
    <property type="entry name" value="Integrase_cat-core"/>
</dbReference>